<dbReference type="InterPro" id="IPR015819">
    <property type="entry name" value="Lipid_transp_b-sht_shell"/>
</dbReference>
<dbReference type="SUPFAM" id="SSF56968">
    <property type="entry name" value="Lipovitellin-phosvitin complex, beta-sheet shell regions"/>
    <property type="match status" value="1"/>
</dbReference>
<evidence type="ECO:0000256" key="3">
    <source>
        <dbReference type="ARBA" id="ARBA00023157"/>
    </source>
</evidence>
<sequence>MEKEMIQVSSPTSGASSAEAEASVLRQALKFHFARNSVYEYSYTTDTAIFFLNTPDAASRLTITGTAHIYVSTPCDFVLKLYDVVTLESDPVDQGHMRKSNRSRDFGVDLEREPLRFSFQDGRIHDICPVENENTWALNIKRGFLSAFQNSMKNLSFDENVEEPKSISPWTSIQECKQTIDSVGRLYSITCRGEHHFRPMRGDLHGAATVTSQEILFLRQSTRLETHPPFSKRLSLQYDSVEQDRQDKNSVMEKIGQILQNLCEHSKNGFRQDTPHVFWDLVACMRRLDAPLLKSLYETASSSSRCSDKTYIK</sequence>
<protein>
    <recommendedName>
        <fullName evidence="5">Vitellogenin domain-containing protein</fullName>
    </recommendedName>
</protein>
<dbReference type="STRING" id="400727.A0A2T7PPV5"/>
<keyword evidence="7" id="KW-1185">Reference proteome</keyword>
<keyword evidence="4" id="KW-0325">Glycoprotein</keyword>
<keyword evidence="1" id="KW-0732">Signal</keyword>
<dbReference type="AlphaFoldDB" id="A0A2T7PPV5"/>
<feature type="domain" description="Vitellogenin" evidence="5">
    <location>
        <begin position="183"/>
        <end position="302"/>
    </location>
</feature>
<reference evidence="6 7" key="1">
    <citation type="submission" date="2018-04" db="EMBL/GenBank/DDBJ databases">
        <title>The genome of golden apple snail Pomacea canaliculata provides insight into stress tolerance and invasive adaptation.</title>
        <authorList>
            <person name="Liu C."/>
            <person name="Liu B."/>
            <person name="Ren Y."/>
            <person name="Zhang Y."/>
            <person name="Wang H."/>
            <person name="Li S."/>
            <person name="Jiang F."/>
            <person name="Yin L."/>
            <person name="Zhang G."/>
            <person name="Qian W."/>
            <person name="Fan W."/>
        </authorList>
    </citation>
    <scope>NUCLEOTIDE SEQUENCE [LARGE SCALE GENOMIC DNA]</scope>
    <source>
        <strain evidence="6">SZHN2017</strain>
        <tissue evidence="6">Muscle</tissue>
    </source>
</reference>
<dbReference type="Proteomes" id="UP000245119">
    <property type="component" value="Linkage Group LG2"/>
</dbReference>
<comment type="caution">
    <text evidence="6">The sequence shown here is derived from an EMBL/GenBank/DDBJ whole genome shotgun (WGS) entry which is preliminary data.</text>
</comment>
<dbReference type="Gene3D" id="2.30.230.10">
    <property type="entry name" value="Lipovitellin, beta-sheet shell regions, chain A"/>
    <property type="match status" value="1"/>
</dbReference>
<organism evidence="6 7">
    <name type="scientific">Pomacea canaliculata</name>
    <name type="common">Golden apple snail</name>
    <dbReference type="NCBI Taxonomy" id="400727"/>
    <lineage>
        <taxon>Eukaryota</taxon>
        <taxon>Metazoa</taxon>
        <taxon>Spiralia</taxon>
        <taxon>Lophotrochozoa</taxon>
        <taxon>Mollusca</taxon>
        <taxon>Gastropoda</taxon>
        <taxon>Caenogastropoda</taxon>
        <taxon>Architaenioglossa</taxon>
        <taxon>Ampullarioidea</taxon>
        <taxon>Ampullariidae</taxon>
        <taxon>Pomacea</taxon>
    </lineage>
</organism>
<dbReference type="InterPro" id="IPR015816">
    <property type="entry name" value="Vitellinogen_b-sht_N"/>
</dbReference>
<keyword evidence="3" id="KW-1015">Disulfide bond</keyword>
<evidence type="ECO:0000256" key="1">
    <source>
        <dbReference type="ARBA" id="ARBA00022729"/>
    </source>
</evidence>
<dbReference type="EMBL" id="PZQS01000002">
    <property type="protein sequence ID" value="PVD35448.1"/>
    <property type="molecule type" value="Genomic_DNA"/>
</dbReference>
<evidence type="ECO:0000256" key="2">
    <source>
        <dbReference type="ARBA" id="ARBA00022761"/>
    </source>
</evidence>
<dbReference type="PANTHER" id="PTHR23345">
    <property type="entry name" value="VITELLOGENIN-RELATED"/>
    <property type="match status" value="1"/>
</dbReference>
<dbReference type="OrthoDB" id="6484170at2759"/>
<evidence type="ECO:0000313" key="6">
    <source>
        <dbReference type="EMBL" id="PVD35448.1"/>
    </source>
</evidence>
<keyword evidence="2" id="KW-0758">Storage protein</keyword>
<gene>
    <name evidence="6" type="ORF">C0Q70_02410</name>
</gene>
<dbReference type="PANTHER" id="PTHR23345:SF15">
    <property type="entry name" value="VITELLOGENIN 1-RELATED"/>
    <property type="match status" value="1"/>
</dbReference>
<accession>A0A2T7PPV5</accession>
<dbReference type="InterPro" id="IPR001747">
    <property type="entry name" value="Vitellogenin_N"/>
</dbReference>
<dbReference type="Gene3D" id="1.25.10.20">
    <property type="entry name" value="Vitellinogen, superhelical"/>
    <property type="match status" value="1"/>
</dbReference>
<dbReference type="GO" id="GO:0005319">
    <property type="term" value="F:lipid transporter activity"/>
    <property type="evidence" value="ECO:0007669"/>
    <property type="project" value="InterPro"/>
</dbReference>
<evidence type="ECO:0000256" key="4">
    <source>
        <dbReference type="ARBA" id="ARBA00023180"/>
    </source>
</evidence>
<evidence type="ECO:0000259" key="5">
    <source>
        <dbReference type="Pfam" id="PF01347"/>
    </source>
</evidence>
<dbReference type="InterPro" id="IPR050733">
    <property type="entry name" value="Vitellogenin/Apolipophorin"/>
</dbReference>
<proteinExistence type="predicted"/>
<evidence type="ECO:0000313" key="7">
    <source>
        <dbReference type="Proteomes" id="UP000245119"/>
    </source>
</evidence>
<name>A0A2T7PPV5_POMCA</name>
<feature type="domain" description="Vitellogenin" evidence="5">
    <location>
        <begin position="33"/>
        <end position="158"/>
    </location>
</feature>
<dbReference type="Pfam" id="PF01347">
    <property type="entry name" value="Vitellogenin_N"/>
    <property type="match status" value="2"/>
</dbReference>
<dbReference type="InterPro" id="IPR011030">
    <property type="entry name" value="Lipovitellin_superhlx_dom"/>
</dbReference>